<feature type="transmembrane region" description="Helical" evidence="1">
    <location>
        <begin position="27"/>
        <end position="48"/>
    </location>
</feature>
<evidence type="ECO:0008006" key="4">
    <source>
        <dbReference type="Google" id="ProtNLM"/>
    </source>
</evidence>
<feature type="transmembrane region" description="Helical" evidence="1">
    <location>
        <begin position="255"/>
        <end position="282"/>
    </location>
</feature>
<feature type="transmembrane region" description="Helical" evidence="1">
    <location>
        <begin position="116"/>
        <end position="134"/>
    </location>
</feature>
<sequence length="390" mass="40684">MLRQKLAAVLTSGEAATAPSRLRLARIVIAALAVVAAMVAAWGGLVRIGWPLPVFSISLGAAHGPLMVCGALMTVIGLERAVALQHRCGEWPFIAPLLSAIGVAGVIGGLPDVLGAPVFSVSSGVLLGVHLAMVRLQPATFARVMASGAALLLIGNALWLSGWPLYRIAPWWIGFLVLTIAGERLELGRVQKLSALSQQAFAGSVIGVCVGIACTIVSPDIGTRILGLGLLALAAWLLRYDVARRTVRMSGLPRFIGACLLSGYLWLGVGGGLALMFGAVLGGPRYDAVLHAIFVGFVFAMILGHAPIILPALLGVSVASPAWFYAPLVLLHASLAVRVLGDLSGEFELRRQGGLLNAAALLLYAALMIYAVRRAQADMPRQHAGNGGNR</sequence>
<accession>A0A2M8QFB3</accession>
<keyword evidence="1" id="KW-0472">Membrane</keyword>
<evidence type="ECO:0000313" key="2">
    <source>
        <dbReference type="EMBL" id="PJF48500.1"/>
    </source>
</evidence>
<organism evidence="2 3">
    <name type="scientific">Candidatus Thermofonsia Clade 3 bacterium</name>
    <dbReference type="NCBI Taxonomy" id="2364212"/>
    <lineage>
        <taxon>Bacteria</taxon>
        <taxon>Bacillati</taxon>
        <taxon>Chloroflexota</taxon>
        <taxon>Candidatus Thermofontia</taxon>
        <taxon>Candidatus Thermofonsia Clade 3</taxon>
    </lineage>
</organism>
<feature type="transmembrane region" description="Helical" evidence="1">
    <location>
        <begin position="54"/>
        <end position="78"/>
    </location>
</feature>
<dbReference type="Proteomes" id="UP000230790">
    <property type="component" value="Unassembled WGS sequence"/>
</dbReference>
<feature type="transmembrane region" description="Helical" evidence="1">
    <location>
        <begin position="141"/>
        <end position="162"/>
    </location>
</feature>
<reference evidence="2 3" key="1">
    <citation type="submission" date="2017-11" db="EMBL/GenBank/DDBJ databases">
        <title>Evolution of Phototrophy in the Chloroflexi Phylum Driven by Horizontal Gene Transfer.</title>
        <authorList>
            <person name="Ward L.M."/>
            <person name="Hemp J."/>
            <person name="Shih P.M."/>
            <person name="Mcglynn S.E."/>
            <person name="Fischer W."/>
        </authorList>
    </citation>
    <scope>NUCLEOTIDE SEQUENCE [LARGE SCALE GENOMIC DNA]</scope>
    <source>
        <strain evidence="2">JP3_7</strain>
    </source>
</reference>
<keyword evidence="1" id="KW-0812">Transmembrane</keyword>
<feature type="transmembrane region" description="Helical" evidence="1">
    <location>
        <begin position="353"/>
        <end position="372"/>
    </location>
</feature>
<gene>
    <name evidence="2" type="ORF">CUN48_03300</name>
</gene>
<feature type="transmembrane region" description="Helical" evidence="1">
    <location>
        <begin position="225"/>
        <end position="243"/>
    </location>
</feature>
<feature type="transmembrane region" description="Helical" evidence="1">
    <location>
        <begin position="90"/>
        <end position="110"/>
    </location>
</feature>
<feature type="transmembrane region" description="Helical" evidence="1">
    <location>
        <begin position="288"/>
        <end position="310"/>
    </location>
</feature>
<keyword evidence="1" id="KW-1133">Transmembrane helix</keyword>
<feature type="transmembrane region" description="Helical" evidence="1">
    <location>
        <begin position="199"/>
        <end position="219"/>
    </location>
</feature>
<proteinExistence type="predicted"/>
<evidence type="ECO:0000256" key="1">
    <source>
        <dbReference type="SAM" id="Phobius"/>
    </source>
</evidence>
<dbReference type="EMBL" id="PGTN01000013">
    <property type="protein sequence ID" value="PJF48500.1"/>
    <property type="molecule type" value="Genomic_DNA"/>
</dbReference>
<feature type="transmembrane region" description="Helical" evidence="1">
    <location>
        <begin position="322"/>
        <end position="341"/>
    </location>
</feature>
<protein>
    <recommendedName>
        <fullName evidence="4">NnrS family protein</fullName>
    </recommendedName>
</protein>
<comment type="caution">
    <text evidence="2">The sequence shown here is derived from an EMBL/GenBank/DDBJ whole genome shotgun (WGS) entry which is preliminary data.</text>
</comment>
<name>A0A2M8QFB3_9CHLR</name>
<evidence type="ECO:0000313" key="3">
    <source>
        <dbReference type="Proteomes" id="UP000230790"/>
    </source>
</evidence>
<feature type="transmembrane region" description="Helical" evidence="1">
    <location>
        <begin position="168"/>
        <end position="187"/>
    </location>
</feature>
<dbReference type="AlphaFoldDB" id="A0A2M8QFB3"/>